<evidence type="ECO:0000313" key="6">
    <source>
        <dbReference type="EMBL" id="MFI2474303.1"/>
    </source>
</evidence>
<evidence type="ECO:0000256" key="2">
    <source>
        <dbReference type="ARBA" id="ARBA00023125"/>
    </source>
</evidence>
<dbReference type="Pfam" id="PF21993">
    <property type="entry name" value="TetR_C_13_2"/>
    <property type="match status" value="1"/>
</dbReference>
<dbReference type="InterPro" id="IPR036271">
    <property type="entry name" value="Tet_transcr_reg_TetR-rel_C_sf"/>
</dbReference>
<dbReference type="EMBL" id="JBIRYO010000007">
    <property type="protein sequence ID" value="MFI2474303.1"/>
    <property type="molecule type" value="Genomic_DNA"/>
</dbReference>
<evidence type="ECO:0000256" key="3">
    <source>
        <dbReference type="ARBA" id="ARBA00023163"/>
    </source>
</evidence>
<keyword evidence="3" id="KW-0804">Transcription</keyword>
<dbReference type="RefSeq" id="WP_397092635.1">
    <property type="nucleotide sequence ID" value="NZ_JBIRYO010000007.1"/>
</dbReference>
<feature type="DNA-binding region" description="H-T-H motif" evidence="4">
    <location>
        <begin position="44"/>
        <end position="63"/>
    </location>
</feature>
<name>A0ABW7WZM5_9NOCA</name>
<keyword evidence="7" id="KW-1185">Reference proteome</keyword>
<accession>A0ABW7WZM5</accession>
<dbReference type="SUPFAM" id="SSF46689">
    <property type="entry name" value="Homeodomain-like"/>
    <property type="match status" value="1"/>
</dbReference>
<gene>
    <name evidence="6" type="ORF">ACH49W_13085</name>
</gene>
<protein>
    <submittedName>
        <fullName evidence="6">TetR/AcrR family transcriptional regulator</fullName>
    </submittedName>
</protein>
<reference evidence="6 7" key="1">
    <citation type="submission" date="2024-10" db="EMBL/GenBank/DDBJ databases">
        <title>The Natural Products Discovery Center: Release of the First 8490 Sequenced Strains for Exploring Actinobacteria Biosynthetic Diversity.</title>
        <authorList>
            <person name="Kalkreuter E."/>
            <person name="Kautsar S.A."/>
            <person name="Yang D."/>
            <person name="Bader C.D."/>
            <person name="Teijaro C.N."/>
            <person name="Fluegel L."/>
            <person name="Davis C.M."/>
            <person name="Simpson J.R."/>
            <person name="Lauterbach L."/>
            <person name="Steele A.D."/>
            <person name="Gui C."/>
            <person name="Meng S."/>
            <person name="Li G."/>
            <person name="Viehrig K."/>
            <person name="Ye F."/>
            <person name="Su P."/>
            <person name="Kiefer A.F."/>
            <person name="Nichols A."/>
            <person name="Cepeda A.J."/>
            <person name="Yan W."/>
            <person name="Fan B."/>
            <person name="Jiang Y."/>
            <person name="Adhikari A."/>
            <person name="Zheng C.-J."/>
            <person name="Schuster L."/>
            <person name="Cowan T.M."/>
            <person name="Smanski M.J."/>
            <person name="Chevrette M.G."/>
            <person name="De Carvalho L.P.S."/>
            <person name="Shen B."/>
        </authorList>
    </citation>
    <scope>NUCLEOTIDE SEQUENCE [LARGE SCALE GENOMIC DNA]</scope>
    <source>
        <strain evidence="6 7">NPDC019275</strain>
    </source>
</reference>
<keyword evidence="1" id="KW-0805">Transcription regulation</keyword>
<dbReference type="Gene3D" id="1.10.357.10">
    <property type="entry name" value="Tetracycline Repressor, domain 2"/>
    <property type="match status" value="1"/>
</dbReference>
<proteinExistence type="predicted"/>
<dbReference type="InterPro" id="IPR009057">
    <property type="entry name" value="Homeodomain-like_sf"/>
</dbReference>
<dbReference type="InterPro" id="IPR001647">
    <property type="entry name" value="HTH_TetR"/>
</dbReference>
<evidence type="ECO:0000256" key="4">
    <source>
        <dbReference type="PROSITE-ProRule" id="PRU00335"/>
    </source>
</evidence>
<sequence length="216" mass="22832">MSGDTSPSIDARTDRSRLAELPTRERLVAAAADLLQVQGYAGTGIAEILGLSGVTKGSLYFHFPGGKEELAAEALRLRGKEIGRLIERLASSAPDAATAVSAFAVALATRLEDSEFQRGCALATAVLDAGPDATAVRGAVRSGYDRWRELLTERIAADGVVDDPASEALLVLSALEGALILARAQRDPAPVLQVAKRITSQWLERKPGATRAERTQ</sequence>
<evidence type="ECO:0000313" key="7">
    <source>
        <dbReference type="Proteomes" id="UP001611415"/>
    </source>
</evidence>
<dbReference type="Pfam" id="PF00440">
    <property type="entry name" value="TetR_N"/>
    <property type="match status" value="1"/>
</dbReference>
<dbReference type="SUPFAM" id="SSF48498">
    <property type="entry name" value="Tetracyclin repressor-like, C-terminal domain"/>
    <property type="match status" value="1"/>
</dbReference>
<comment type="caution">
    <text evidence="6">The sequence shown here is derived from an EMBL/GenBank/DDBJ whole genome shotgun (WGS) entry which is preliminary data.</text>
</comment>
<dbReference type="PROSITE" id="PS50977">
    <property type="entry name" value="HTH_TETR_2"/>
    <property type="match status" value="1"/>
</dbReference>
<dbReference type="InterPro" id="IPR054156">
    <property type="entry name" value="YxaF_TetR_C"/>
</dbReference>
<dbReference type="PANTHER" id="PTHR47506">
    <property type="entry name" value="TRANSCRIPTIONAL REGULATORY PROTEIN"/>
    <property type="match status" value="1"/>
</dbReference>
<keyword evidence="2 4" id="KW-0238">DNA-binding</keyword>
<dbReference type="PANTHER" id="PTHR47506:SF3">
    <property type="entry name" value="HTH-TYPE TRANSCRIPTIONAL REGULATOR LMRA"/>
    <property type="match status" value="1"/>
</dbReference>
<evidence type="ECO:0000256" key="1">
    <source>
        <dbReference type="ARBA" id="ARBA00023015"/>
    </source>
</evidence>
<dbReference type="Proteomes" id="UP001611415">
    <property type="component" value="Unassembled WGS sequence"/>
</dbReference>
<dbReference type="PRINTS" id="PR00455">
    <property type="entry name" value="HTHTETR"/>
</dbReference>
<evidence type="ECO:0000259" key="5">
    <source>
        <dbReference type="PROSITE" id="PS50977"/>
    </source>
</evidence>
<organism evidence="6 7">
    <name type="scientific">Nocardia xishanensis</name>
    <dbReference type="NCBI Taxonomy" id="238964"/>
    <lineage>
        <taxon>Bacteria</taxon>
        <taxon>Bacillati</taxon>
        <taxon>Actinomycetota</taxon>
        <taxon>Actinomycetes</taxon>
        <taxon>Mycobacteriales</taxon>
        <taxon>Nocardiaceae</taxon>
        <taxon>Nocardia</taxon>
    </lineage>
</organism>
<feature type="domain" description="HTH tetR-type" evidence="5">
    <location>
        <begin position="21"/>
        <end position="81"/>
    </location>
</feature>